<dbReference type="eggNOG" id="COG0745">
    <property type="taxonomic scope" value="Bacteria"/>
</dbReference>
<evidence type="ECO:0000256" key="4">
    <source>
        <dbReference type="ARBA" id="ARBA00023125"/>
    </source>
</evidence>
<dbReference type="OrthoDB" id="9812490at2"/>
<dbReference type="PANTHER" id="PTHR48111">
    <property type="entry name" value="REGULATOR OF RPOS"/>
    <property type="match status" value="1"/>
</dbReference>
<dbReference type="GO" id="GO:0005829">
    <property type="term" value="C:cytosol"/>
    <property type="evidence" value="ECO:0007669"/>
    <property type="project" value="TreeGrafter"/>
</dbReference>
<dbReference type="SMART" id="SM00448">
    <property type="entry name" value="REC"/>
    <property type="match status" value="1"/>
</dbReference>
<dbReference type="Proteomes" id="UP000013167">
    <property type="component" value="Unassembled WGS sequence"/>
</dbReference>
<dbReference type="CDD" id="cd00383">
    <property type="entry name" value="trans_reg_C"/>
    <property type="match status" value="1"/>
</dbReference>
<keyword evidence="4 7" id="KW-0238">DNA-binding</keyword>
<feature type="domain" description="Response regulatory" evidence="8">
    <location>
        <begin position="3"/>
        <end position="116"/>
    </location>
</feature>
<proteinExistence type="predicted"/>
<keyword evidence="5" id="KW-0804">Transcription</keyword>
<dbReference type="Gene3D" id="3.40.50.2300">
    <property type="match status" value="1"/>
</dbReference>
<dbReference type="FunFam" id="3.40.50.2300:FF:000002">
    <property type="entry name" value="DNA-binding response regulator PhoP"/>
    <property type="match status" value="1"/>
</dbReference>
<dbReference type="CDD" id="cd17574">
    <property type="entry name" value="REC_OmpR"/>
    <property type="match status" value="1"/>
</dbReference>
<dbReference type="PANTHER" id="PTHR48111:SF40">
    <property type="entry name" value="PHOSPHATE REGULON TRANSCRIPTIONAL REGULATORY PROTEIN PHOB"/>
    <property type="match status" value="1"/>
</dbReference>
<dbReference type="InterPro" id="IPR001789">
    <property type="entry name" value="Sig_transdc_resp-reg_receiver"/>
</dbReference>
<dbReference type="Gene3D" id="6.10.250.690">
    <property type="match status" value="1"/>
</dbReference>
<sequence>MTTVLLAEDDSAISEPLARALRREGYEVEVVEDGERALESARQAPDLVVLDLGLPKLDGLDVCRRIRAEGLTIPVLILTARADEVDTVVGLDAGADDYVTKPFRLAELLARARALLRRGPGEATASEDAPVRIDPAGHRVFVQGEEIGLTAKEFELLSVLARHEGRVVSREQLMREVWDTSWFGSTKTLDMHISVLRRKLGDDVANQRLITTVRGVGFRFDNQSG</sequence>
<dbReference type="PROSITE" id="PS50110">
    <property type="entry name" value="RESPONSE_REGULATORY"/>
    <property type="match status" value="1"/>
</dbReference>
<evidence type="ECO:0000259" key="9">
    <source>
        <dbReference type="PROSITE" id="PS51755"/>
    </source>
</evidence>
<dbReference type="FunFam" id="1.10.10.10:FF:000446">
    <property type="entry name" value="DNA-binding response regulator"/>
    <property type="match status" value="1"/>
</dbReference>
<evidence type="ECO:0000256" key="2">
    <source>
        <dbReference type="ARBA" id="ARBA00023012"/>
    </source>
</evidence>
<dbReference type="GO" id="GO:0006355">
    <property type="term" value="P:regulation of DNA-templated transcription"/>
    <property type="evidence" value="ECO:0007669"/>
    <property type="project" value="InterPro"/>
</dbReference>
<dbReference type="GO" id="GO:0000976">
    <property type="term" value="F:transcription cis-regulatory region binding"/>
    <property type="evidence" value="ECO:0007669"/>
    <property type="project" value="TreeGrafter"/>
</dbReference>
<feature type="domain" description="OmpR/PhoB-type" evidence="9">
    <location>
        <begin position="120"/>
        <end position="222"/>
    </location>
</feature>
<dbReference type="Gene3D" id="1.10.10.10">
    <property type="entry name" value="Winged helix-like DNA-binding domain superfamily/Winged helix DNA-binding domain"/>
    <property type="match status" value="1"/>
</dbReference>
<evidence type="ECO:0000256" key="6">
    <source>
        <dbReference type="PROSITE-ProRule" id="PRU00169"/>
    </source>
</evidence>
<accession>N0E394</accession>
<protein>
    <submittedName>
        <fullName evidence="10">Sensory transduction protein regX3</fullName>
    </submittedName>
</protein>
<dbReference type="InterPro" id="IPR001867">
    <property type="entry name" value="OmpR/PhoB-type_DNA-bd"/>
</dbReference>
<feature type="DNA-binding region" description="OmpR/PhoB-type" evidence="7">
    <location>
        <begin position="120"/>
        <end position="222"/>
    </location>
</feature>
<gene>
    <name evidence="10" type="primary">regX</name>
    <name evidence="10" type="ORF">BN10_520076</name>
</gene>
<dbReference type="InterPro" id="IPR036388">
    <property type="entry name" value="WH-like_DNA-bd_sf"/>
</dbReference>
<dbReference type="SUPFAM" id="SSF46894">
    <property type="entry name" value="C-terminal effector domain of the bipartite response regulators"/>
    <property type="match status" value="1"/>
</dbReference>
<dbReference type="SUPFAM" id="SSF52172">
    <property type="entry name" value="CheY-like"/>
    <property type="match status" value="1"/>
</dbReference>
<reference evidence="10 11" key="1">
    <citation type="journal article" date="2013" name="ISME J.">
        <title>A metabolic model for members of the genus Tetrasphaera involved in enhanced biological phosphorus removal.</title>
        <authorList>
            <person name="Kristiansen R."/>
            <person name="Nguyen H.T.T."/>
            <person name="Saunders A.M."/>
            <person name="Nielsen J.L."/>
            <person name="Wimmer R."/>
            <person name="Le V.Q."/>
            <person name="McIlroy S.J."/>
            <person name="Petrovski S."/>
            <person name="Seviour R.J."/>
            <person name="Calteau A."/>
            <person name="Nielsen K.L."/>
            <person name="Nielsen P.H."/>
        </authorList>
    </citation>
    <scope>NUCLEOTIDE SEQUENCE [LARGE SCALE GENOMIC DNA]</scope>
    <source>
        <strain evidence="10 11">Lp2</strain>
    </source>
</reference>
<dbReference type="AlphaFoldDB" id="N0E394"/>
<keyword evidence="1 6" id="KW-0597">Phosphoprotein</keyword>
<dbReference type="Pfam" id="PF00072">
    <property type="entry name" value="Response_reg"/>
    <property type="match status" value="1"/>
</dbReference>
<dbReference type="PROSITE" id="PS51755">
    <property type="entry name" value="OMPR_PHOB"/>
    <property type="match status" value="1"/>
</dbReference>
<evidence type="ECO:0000259" key="8">
    <source>
        <dbReference type="PROSITE" id="PS50110"/>
    </source>
</evidence>
<dbReference type="Pfam" id="PF00486">
    <property type="entry name" value="Trans_reg_C"/>
    <property type="match status" value="1"/>
</dbReference>
<organism evidence="10 11">
    <name type="scientific">Phycicoccus elongatus Lp2</name>
    <dbReference type="NCBI Taxonomy" id="1193181"/>
    <lineage>
        <taxon>Bacteria</taxon>
        <taxon>Bacillati</taxon>
        <taxon>Actinomycetota</taxon>
        <taxon>Actinomycetes</taxon>
        <taxon>Micrococcales</taxon>
        <taxon>Intrasporangiaceae</taxon>
        <taxon>Phycicoccus</taxon>
    </lineage>
</organism>
<evidence type="ECO:0000256" key="7">
    <source>
        <dbReference type="PROSITE-ProRule" id="PRU01091"/>
    </source>
</evidence>
<evidence type="ECO:0000256" key="5">
    <source>
        <dbReference type="ARBA" id="ARBA00023163"/>
    </source>
</evidence>
<dbReference type="GO" id="GO:0000156">
    <property type="term" value="F:phosphorelay response regulator activity"/>
    <property type="evidence" value="ECO:0007669"/>
    <property type="project" value="TreeGrafter"/>
</dbReference>
<dbReference type="STRING" id="1193181.BN10_520076"/>
<keyword evidence="2" id="KW-0902">Two-component regulatory system</keyword>
<dbReference type="InterPro" id="IPR016032">
    <property type="entry name" value="Sig_transdc_resp-reg_C-effctor"/>
</dbReference>
<dbReference type="RefSeq" id="WP_010850029.1">
    <property type="nucleotide sequence ID" value="NZ_HF570956.1"/>
</dbReference>
<evidence type="ECO:0000313" key="11">
    <source>
        <dbReference type="Proteomes" id="UP000013167"/>
    </source>
</evidence>
<comment type="caution">
    <text evidence="10">The sequence shown here is derived from an EMBL/GenBank/DDBJ whole genome shotgun (WGS) entry which is preliminary data.</text>
</comment>
<keyword evidence="3" id="KW-0805">Transcription regulation</keyword>
<name>N0E394_9MICO</name>
<evidence type="ECO:0000313" key="10">
    <source>
        <dbReference type="EMBL" id="CCH70175.1"/>
    </source>
</evidence>
<dbReference type="EMBL" id="CAIZ01000122">
    <property type="protein sequence ID" value="CCH70175.1"/>
    <property type="molecule type" value="Genomic_DNA"/>
</dbReference>
<keyword evidence="11" id="KW-1185">Reference proteome</keyword>
<dbReference type="HOGENOM" id="CLU_000445_30_1_11"/>
<dbReference type="InterPro" id="IPR039420">
    <property type="entry name" value="WalR-like"/>
</dbReference>
<dbReference type="InterPro" id="IPR011006">
    <property type="entry name" value="CheY-like_superfamily"/>
</dbReference>
<dbReference type="GO" id="GO:0032993">
    <property type="term" value="C:protein-DNA complex"/>
    <property type="evidence" value="ECO:0007669"/>
    <property type="project" value="TreeGrafter"/>
</dbReference>
<evidence type="ECO:0000256" key="3">
    <source>
        <dbReference type="ARBA" id="ARBA00023015"/>
    </source>
</evidence>
<dbReference type="SMART" id="SM00862">
    <property type="entry name" value="Trans_reg_C"/>
    <property type="match status" value="1"/>
</dbReference>
<feature type="modified residue" description="4-aspartylphosphate" evidence="6">
    <location>
        <position position="51"/>
    </location>
</feature>
<evidence type="ECO:0000256" key="1">
    <source>
        <dbReference type="ARBA" id="ARBA00022553"/>
    </source>
</evidence>